<evidence type="ECO:0000313" key="3">
    <source>
        <dbReference type="Proteomes" id="UP000198703"/>
    </source>
</evidence>
<dbReference type="InterPro" id="IPR010127">
    <property type="entry name" value="Phasin_subfam-1"/>
</dbReference>
<name>A0A1H3X3M7_9RHOB</name>
<protein>
    <submittedName>
        <fullName evidence="2">Phasin family protein</fullName>
    </submittedName>
</protein>
<accession>A0A1H3X3M7</accession>
<dbReference type="Proteomes" id="UP000198703">
    <property type="component" value="Unassembled WGS sequence"/>
</dbReference>
<reference evidence="2 3" key="1">
    <citation type="submission" date="2016-10" db="EMBL/GenBank/DDBJ databases">
        <authorList>
            <person name="de Groot N.N."/>
        </authorList>
    </citation>
    <scope>NUCLEOTIDE SEQUENCE [LARGE SCALE GENOMIC DNA]</scope>
    <source>
        <strain evidence="2 3">DSM 15345</strain>
    </source>
</reference>
<sequence>MAAENEKMTPSVETFAADAQKAVTEQVEKASKSFETVSAFGQETMEAMLKSQGIAAKAAEELQAEVMAYTKKSVEETVAHAKELGSVHSLAELVEKQTAFAKVSFDSMMRQSARVNEMLVSATKDAMAPFNARVAASVDLMKSTAA</sequence>
<dbReference type="Pfam" id="PF09361">
    <property type="entry name" value="Phasin_2"/>
    <property type="match status" value="1"/>
</dbReference>
<dbReference type="RefSeq" id="WP_175478751.1">
    <property type="nucleotide sequence ID" value="NZ_FNQM01000002.1"/>
</dbReference>
<gene>
    <name evidence="2" type="ORF">SAMN05444370_102261</name>
</gene>
<evidence type="ECO:0000259" key="1">
    <source>
        <dbReference type="Pfam" id="PF09361"/>
    </source>
</evidence>
<dbReference type="STRING" id="89524.SAMN05444370_102261"/>
<feature type="domain" description="Phasin" evidence="1">
    <location>
        <begin position="35"/>
        <end position="134"/>
    </location>
</feature>
<dbReference type="InterPro" id="IPR018968">
    <property type="entry name" value="Phasin"/>
</dbReference>
<dbReference type="NCBIfam" id="TIGR01841">
    <property type="entry name" value="phasin"/>
    <property type="match status" value="1"/>
</dbReference>
<dbReference type="AlphaFoldDB" id="A0A1H3X3M7"/>
<proteinExistence type="predicted"/>
<organism evidence="2 3">
    <name type="scientific">Rubrimonas cliftonensis</name>
    <dbReference type="NCBI Taxonomy" id="89524"/>
    <lineage>
        <taxon>Bacteria</taxon>
        <taxon>Pseudomonadati</taxon>
        <taxon>Pseudomonadota</taxon>
        <taxon>Alphaproteobacteria</taxon>
        <taxon>Rhodobacterales</taxon>
        <taxon>Paracoccaceae</taxon>
        <taxon>Rubrimonas</taxon>
    </lineage>
</organism>
<evidence type="ECO:0000313" key="2">
    <source>
        <dbReference type="EMBL" id="SDZ93996.1"/>
    </source>
</evidence>
<keyword evidence="3" id="KW-1185">Reference proteome</keyword>
<dbReference type="EMBL" id="FNQM01000002">
    <property type="protein sequence ID" value="SDZ93996.1"/>
    <property type="molecule type" value="Genomic_DNA"/>
</dbReference>